<proteinExistence type="predicted"/>
<dbReference type="GeneID" id="93382355"/>
<evidence type="ECO:0000256" key="1">
    <source>
        <dbReference type="SAM" id="SignalP"/>
    </source>
</evidence>
<feature type="chain" id="PRO_5042947979" description="Surface layer protein A domain-containing protein" evidence="1">
    <location>
        <begin position="27"/>
        <end position="198"/>
    </location>
</feature>
<reference evidence="3 4" key="1">
    <citation type="submission" date="2016-05" db="EMBL/GenBank/DDBJ databases">
        <title>Draft genome sequence of Pediococcus parvulus 2.6, a probiotic beta-glucan producer strain.</title>
        <authorList>
            <person name="Mohedano M.L."/>
            <person name="Perez-Ramos A."/>
            <person name="Duenas M.T."/>
            <person name="Lamontanara A."/>
            <person name="Orru L."/>
            <person name="Spano G."/>
            <person name="Capozzi V."/>
            <person name="Lopez P."/>
        </authorList>
    </citation>
    <scope>NUCLEOTIDE SEQUENCE [LARGE SCALE GENOMIC DNA]</scope>
    <source>
        <strain evidence="3 4">2.6</strain>
    </source>
</reference>
<dbReference type="Proteomes" id="UP001275867">
    <property type="component" value="Unassembled WGS sequence"/>
</dbReference>
<evidence type="ECO:0000313" key="2">
    <source>
        <dbReference type="EMBL" id="MDV7695226.1"/>
    </source>
</evidence>
<dbReference type="EMBL" id="WERX01000048">
    <property type="protein sequence ID" value="MDV7695226.1"/>
    <property type="molecule type" value="Genomic_DNA"/>
</dbReference>
<evidence type="ECO:0008006" key="6">
    <source>
        <dbReference type="Google" id="ProtNLM"/>
    </source>
</evidence>
<gene>
    <name evidence="3" type="ORF">A7K95_06575</name>
    <name evidence="2" type="ORF">GA842_10290</name>
</gene>
<feature type="signal peptide" evidence="1">
    <location>
        <begin position="1"/>
        <end position="26"/>
    </location>
</feature>
<evidence type="ECO:0000313" key="5">
    <source>
        <dbReference type="Proteomes" id="UP001275867"/>
    </source>
</evidence>
<reference evidence="2" key="2">
    <citation type="submission" date="2019-10" db="EMBL/GenBank/DDBJ databases">
        <title>Malate fermentation in French cider.</title>
        <authorList>
            <person name="Cousin F.J."/>
            <person name="Medina Fernandez S."/>
            <person name="Misery B."/>
            <person name="Laplace J.-M."/>
            <person name="Cretenet M."/>
        </authorList>
    </citation>
    <scope>NUCLEOTIDE SEQUENCE</scope>
    <source>
        <strain evidence="2">UCMA15901</strain>
    </source>
</reference>
<protein>
    <recommendedName>
        <fullName evidence="6">Surface layer protein A domain-containing protein</fullName>
    </recommendedName>
</protein>
<keyword evidence="4" id="KW-1185">Reference proteome</keyword>
<evidence type="ECO:0000313" key="4">
    <source>
        <dbReference type="Proteomes" id="UP000077280"/>
    </source>
</evidence>
<keyword evidence="1" id="KW-0732">Signal</keyword>
<accession>A0AAP5WEB1</accession>
<sequence>MKKRNISLALLLALVFVVLFPTNAQASKYLSGNSYAKEAKTHVIAKKTVKVYKVKTGTYEAKNIAYNYGTIKRGTAFYRSGYLMSTGGYIVKSGKYYHNSRTFFIVPQTNANWCTKYSRNFVIWNKSMKLFNTKRKTSNAWIYSKPGGKKLHYLKNYPRTIWIATRHEKIESGAIYYYVHSKHGSAKGWVWRGNVKRI</sequence>
<dbReference type="RefSeq" id="WP_068806421.1">
    <property type="nucleotide sequence ID" value="NZ_CP158977.1"/>
</dbReference>
<name>A0AAP5WEB1_9LACO</name>
<evidence type="ECO:0000313" key="3">
    <source>
        <dbReference type="EMBL" id="OAD64096.1"/>
    </source>
</evidence>
<dbReference type="EMBL" id="LXND01000046">
    <property type="protein sequence ID" value="OAD64096.1"/>
    <property type="molecule type" value="Genomic_DNA"/>
</dbReference>
<dbReference type="Proteomes" id="UP000077280">
    <property type="component" value="Unassembled WGS sequence"/>
</dbReference>
<organism evidence="2 5">
    <name type="scientific">Pediococcus parvulus</name>
    <dbReference type="NCBI Taxonomy" id="54062"/>
    <lineage>
        <taxon>Bacteria</taxon>
        <taxon>Bacillati</taxon>
        <taxon>Bacillota</taxon>
        <taxon>Bacilli</taxon>
        <taxon>Lactobacillales</taxon>
        <taxon>Lactobacillaceae</taxon>
        <taxon>Pediococcus</taxon>
    </lineage>
</organism>
<dbReference type="AlphaFoldDB" id="A0AAP5WEB1"/>
<comment type="caution">
    <text evidence="2">The sequence shown here is derived from an EMBL/GenBank/DDBJ whole genome shotgun (WGS) entry which is preliminary data.</text>
</comment>